<proteinExistence type="predicted"/>
<accession>F7ZM71</accession>
<sequence>MNDKHLRTVYGVQIILDGICGFLSAVATMAAGVMPPNQLIRKFASYPRQHELAVALPDIRRMKRTLFIIEWLHAVDLQRRAQIGLRKRAAD</sequence>
<dbReference type="OrthoDB" id="7281829at2"/>
<dbReference type="Proteomes" id="UP000001353">
    <property type="component" value="Plasmid pRLO149_94"/>
</dbReference>
<dbReference type="InterPro" id="IPR002513">
    <property type="entry name" value="Tn3_Tnp_DDE_dom"/>
</dbReference>
<keyword evidence="4" id="KW-1185">Reference proteome</keyword>
<dbReference type="EMBL" id="CP002624">
    <property type="protein sequence ID" value="AEI96408.1"/>
    <property type="molecule type" value="Genomic_DNA"/>
</dbReference>
<evidence type="ECO:0000313" key="4">
    <source>
        <dbReference type="Proteomes" id="UP000001353"/>
    </source>
</evidence>
<dbReference type="GO" id="GO:0004803">
    <property type="term" value="F:transposase activity"/>
    <property type="evidence" value="ECO:0007669"/>
    <property type="project" value="InterPro"/>
</dbReference>
<dbReference type="AlphaFoldDB" id="F7ZM71"/>
<evidence type="ECO:0000259" key="2">
    <source>
        <dbReference type="Pfam" id="PF01526"/>
    </source>
</evidence>
<feature type="domain" description="Tn3 transposase DDE" evidence="2">
    <location>
        <begin position="22"/>
        <end position="87"/>
    </location>
</feature>
<dbReference type="Pfam" id="PF01526">
    <property type="entry name" value="DDE_Tnp_Tn3"/>
    <property type="match status" value="1"/>
</dbReference>
<dbReference type="GO" id="GO:0006313">
    <property type="term" value="P:DNA transposition"/>
    <property type="evidence" value="ECO:0007669"/>
    <property type="project" value="InterPro"/>
</dbReference>
<keyword evidence="1" id="KW-1133">Transmembrane helix</keyword>
<dbReference type="KEGG" id="rli:RLO149_p940630"/>
<gene>
    <name evidence="3" type="ordered locus">RLO149_p940630</name>
</gene>
<geneLocation type="plasmid" evidence="3 4">
    <name>pRLO149_94</name>
</geneLocation>
<evidence type="ECO:0000256" key="1">
    <source>
        <dbReference type="SAM" id="Phobius"/>
    </source>
</evidence>
<dbReference type="HOGENOM" id="CLU_2425068_0_0_5"/>
<protein>
    <submittedName>
        <fullName evidence="3">Transposase</fullName>
    </submittedName>
</protein>
<name>F7ZM71_ROSLO</name>
<reference evidence="3 4" key="1">
    <citation type="journal article" date="2011" name="BMC Genomics">
        <title>Comparative genome analysis and genome-guided physiological analysis of Roseobacter litoralis.</title>
        <authorList>
            <person name="Kalhoefer D."/>
            <person name="Thole S."/>
            <person name="Voget S."/>
            <person name="Lehmann R."/>
            <person name="Liesegang H."/>
            <person name="Wollher A."/>
            <person name="Daniel R."/>
            <person name="Simon M."/>
            <person name="Brinkhoff T."/>
        </authorList>
    </citation>
    <scope>NUCLEOTIDE SEQUENCE [LARGE SCALE GENOMIC DNA]</scope>
    <source>
        <strain evidence="4">ATCC 49566 / DSM 6996 / JCM 21268 / NBRC 15278 / OCh 149</strain>
    </source>
</reference>
<keyword evidence="1" id="KW-0472">Membrane</keyword>
<keyword evidence="3" id="KW-0614">Plasmid</keyword>
<feature type="transmembrane region" description="Helical" evidence="1">
    <location>
        <begin position="12"/>
        <end position="33"/>
    </location>
</feature>
<organism evidence="3 4">
    <name type="scientific">Roseobacter litoralis (strain ATCC 49566 / DSM 6996 / JCM 21268 / NBRC 15278 / OCh 149)</name>
    <dbReference type="NCBI Taxonomy" id="391595"/>
    <lineage>
        <taxon>Bacteria</taxon>
        <taxon>Pseudomonadati</taxon>
        <taxon>Pseudomonadota</taxon>
        <taxon>Alphaproteobacteria</taxon>
        <taxon>Rhodobacterales</taxon>
        <taxon>Roseobacteraceae</taxon>
        <taxon>Roseobacter</taxon>
    </lineage>
</organism>
<evidence type="ECO:0000313" key="3">
    <source>
        <dbReference type="EMBL" id="AEI96408.1"/>
    </source>
</evidence>
<keyword evidence="1" id="KW-0812">Transmembrane</keyword>